<sequence>MPSTSSASSSRKFGWLVAAIVGAILLWTVAWFLFAARIESHLPEALAEMTGDEASADCVNSDIRGYPFRFGVFCDTLSYAHPGDGVAATTGAFRSAAQFYKPGHVVAEVDGPLALSAPGVEVRIDWQVLQASGVAAMHGIDRGSLDGRNISFDIDGIVLAQKLSLQAGRITAHARRNGPDLDIASYGGELQTSLITGLSAKAVSLEATLTGQAGLLDRPYVAPEGIVETLIHRLAIELDDASSLEISGPIQVGTDGRLSGALQLTVRGQQRFTELAASFDPQIGGLIGRFAPLLSALDTVPGDDAITLPLTLDQSRVSLGMFPLGELPGF</sequence>
<keyword evidence="1" id="KW-1133">Transmembrane helix</keyword>
<feature type="transmembrane region" description="Helical" evidence="1">
    <location>
        <begin position="12"/>
        <end position="34"/>
    </location>
</feature>
<evidence type="ECO:0000313" key="3">
    <source>
        <dbReference type="Proteomes" id="UP001081283"/>
    </source>
</evidence>
<dbReference type="RefSeq" id="WP_267610478.1">
    <property type="nucleotide sequence ID" value="NZ_JAOVZQ010000001.1"/>
</dbReference>
<proteinExistence type="predicted"/>
<dbReference type="Pfam" id="PF09898">
    <property type="entry name" value="DUF2125"/>
    <property type="match status" value="1"/>
</dbReference>
<evidence type="ECO:0000313" key="2">
    <source>
        <dbReference type="EMBL" id="MCY0092490.1"/>
    </source>
</evidence>
<dbReference type="InterPro" id="IPR018666">
    <property type="entry name" value="DUF2125"/>
</dbReference>
<gene>
    <name evidence="2" type="ORF">OEG82_00290</name>
</gene>
<keyword evidence="3" id="KW-1185">Reference proteome</keyword>
<accession>A0ABT3Y9N3</accession>
<reference evidence="2" key="1">
    <citation type="submission" date="2022-10" db="EMBL/GenBank/DDBJ databases">
        <title>Hoeflea sp. J2-29, isolated from marine algae.</title>
        <authorList>
            <person name="Kristyanto S."/>
            <person name="Kim J.M."/>
            <person name="Jeon C.O."/>
        </authorList>
    </citation>
    <scope>NUCLEOTIDE SEQUENCE</scope>
    <source>
        <strain evidence="2">J2-29</strain>
    </source>
</reference>
<organism evidence="2 3">
    <name type="scientific">Hoeflea ulvae</name>
    <dbReference type="NCBI Taxonomy" id="2983764"/>
    <lineage>
        <taxon>Bacteria</taxon>
        <taxon>Pseudomonadati</taxon>
        <taxon>Pseudomonadota</taxon>
        <taxon>Alphaproteobacteria</taxon>
        <taxon>Hyphomicrobiales</taxon>
        <taxon>Rhizobiaceae</taxon>
        <taxon>Hoeflea</taxon>
    </lineage>
</organism>
<keyword evidence="1" id="KW-0812">Transmembrane</keyword>
<name>A0ABT3Y9N3_9HYPH</name>
<keyword evidence="1" id="KW-0472">Membrane</keyword>
<protein>
    <submittedName>
        <fullName evidence="2">DUF2125 domain-containing protein</fullName>
    </submittedName>
</protein>
<evidence type="ECO:0000256" key="1">
    <source>
        <dbReference type="SAM" id="Phobius"/>
    </source>
</evidence>
<dbReference type="Proteomes" id="UP001081283">
    <property type="component" value="Unassembled WGS sequence"/>
</dbReference>
<comment type="caution">
    <text evidence="2">The sequence shown here is derived from an EMBL/GenBank/DDBJ whole genome shotgun (WGS) entry which is preliminary data.</text>
</comment>
<dbReference type="EMBL" id="JAOVZQ010000001">
    <property type="protein sequence ID" value="MCY0092490.1"/>
    <property type="molecule type" value="Genomic_DNA"/>
</dbReference>